<dbReference type="InterPro" id="IPR050469">
    <property type="entry name" value="Diguanylate_Cyclase"/>
</dbReference>
<evidence type="ECO:0000313" key="7">
    <source>
        <dbReference type="Proteomes" id="UP000242181"/>
    </source>
</evidence>
<dbReference type="GO" id="GO:0052621">
    <property type="term" value="F:diguanylate cyclase activity"/>
    <property type="evidence" value="ECO:0007669"/>
    <property type="project" value="UniProtKB-EC"/>
</dbReference>
<dbReference type="SMART" id="SM00267">
    <property type="entry name" value="GGDEF"/>
    <property type="match status" value="1"/>
</dbReference>
<comment type="catalytic activity">
    <reaction evidence="3">
        <text>2 GTP = 3',3'-c-di-GMP + 2 diphosphate</text>
        <dbReference type="Rhea" id="RHEA:24898"/>
        <dbReference type="ChEBI" id="CHEBI:33019"/>
        <dbReference type="ChEBI" id="CHEBI:37565"/>
        <dbReference type="ChEBI" id="CHEBI:58805"/>
        <dbReference type="EC" id="2.7.7.65"/>
    </reaction>
</comment>
<dbReference type="RefSeq" id="WP_106452096.1">
    <property type="nucleotide sequence ID" value="NZ_PXYH01000002.1"/>
</dbReference>
<evidence type="ECO:0000259" key="5">
    <source>
        <dbReference type="PROSITE" id="PS50887"/>
    </source>
</evidence>
<keyword evidence="4" id="KW-0812">Transmembrane</keyword>
<dbReference type="PANTHER" id="PTHR45138:SF9">
    <property type="entry name" value="DIGUANYLATE CYCLASE DGCM-RELATED"/>
    <property type="match status" value="1"/>
</dbReference>
<keyword evidence="4" id="KW-0472">Membrane</keyword>
<proteinExistence type="predicted"/>
<keyword evidence="7" id="KW-1185">Reference proteome</keyword>
<dbReference type="GO" id="GO:0043709">
    <property type="term" value="P:cell adhesion involved in single-species biofilm formation"/>
    <property type="evidence" value="ECO:0007669"/>
    <property type="project" value="TreeGrafter"/>
</dbReference>
<organism evidence="6 7">
    <name type="scientific">Zobellella taiwanensis</name>
    <dbReference type="NCBI Taxonomy" id="347535"/>
    <lineage>
        <taxon>Bacteria</taxon>
        <taxon>Pseudomonadati</taxon>
        <taxon>Pseudomonadota</taxon>
        <taxon>Gammaproteobacteria</taxon>
        <taxon>Aeromonadales</taxon>
        <taxon>Aeromonadaceae</taxon>
        <taxon>Zobellella</taxon>
    </lineage>
</organism>
<keyword evidence="4" id="KW-1133">Transmembrane helix</keyword>
<name>A0A2P7RAC8_9GAMM</name>
<dbReference type="Proteomes" id="UP000242181">
    <property type="component" value="Unassembled WGS sequence"/>
</dbReference>
<comment type="cofactor">
    <cofactor evidence="1">
        <name>Mg(2+)</name>
        <dbReference type="ChEBI" id="CHEBI:18420"/>
    </cofactor>
</comment>
<dbReference type="InterPro" id="IPR000160">
    <property type="entry name" value="GGDEF_dom"/>
</dbReference>
<feature type="transmembrane region" description="Helical" evidence="4">
    <location>
        <begin position="12"/>
        <end position="35"/>
    </location>
</feature>
<dbReference type="OrthoDB" id="73375at2"/>
<dbReference type="PANTHER" id="PTHR45138">
    <property type="entry name" value="REGULATORY COMPONENTS OF SENSORY TRANSDUCTION SYSTEM"/>
    <property type="match status" value="1"/>
</dbReference>
<evidence type="ECO:0000256" key="1">
    <source>
        <dbReference type="ARBA" id="ARBA00001946"/>
    </source>
</evidence>
<feature type="transmembrane region" description="Helical" evidence="4">
    <location>
        <begin position="245"/>
        <end position="264"/>
    </location>
</feature>
<dbReference type="InterPro" id="IPR043128">
    <property type="entry name" value="Rev_trsase/Diguanyl_cyclase"/>
</dbReference>
<evidence type="ECO:0000256" key="4">
    <source>
        <dbReference type="SAM" id="Phobius"/>
    </source>
</evidence>
<evidence type="ECO:0000256" key="2">
    <source>
        <dbReference type="ARBA" id="ARBA00012528"/>
    </source>
</evidence>
<dbReference type="GO" id="GO:1902201">
    <property type="term" value="P:negative regulation of bacterial-type flagellum-dependent cell motility"/>
    <property type="evidence" value="ECO:0007669"/>
    <property type="project" value="TreeGrafter"/>
</dbReference>
<sequence>MTSPYRQFHPRLSTTLSLVVCALLLFMGVISWLVVPLLSGIDQSSGQTRERYMPSILDHQRNALKVEKISGYLNTVYWAQDPDAERRARLQAQVLIQSFMLEETFALAGRTAETLDIIKRLMELRERQRRQMEQVALLLGQSGSPALAGLGRRLLLTPLREVRWPPFAPLLAAIPAPDDEDRIRLQRLARHLQQVSILNSQADQLLERGQAQLQQVAGALTTDAALRVQQLTEDIGRDAGAVARYTYLLIGVVTLISVLLFGALHRFVLRPLQASLQGLRAIEQDHNDHVRLPPVLFSELNTICRAVEDYSAMTRELRQLNEELQQLSHQDGLTGLANRRHFDQVLHDAFNRARRHHARLAVVMLDIDHFKRLNDTFGHLNGDECLRALARVLKDYALRSGEVAARYGGEEFALVLTDVNRQQLVRLCEQIRQQVAALQLVDAAGQAMPFTVSLGAALLPAAALEQECALLQLADQALYRAKQEGRNRVVLSEGETRPAEALA</sequence>
<dbReference type="Pfam" id="PF00990">
    <property type="entry name" value="GGDEF"/>
    <property type="match status" value="1"/>
</dbReference>
<dbReference type="Gene3D" id="3.30.70.270">
    <property type="match status" value="1"/>
</dbReference>
<dbReference type="FunFam" id="3.30.70.270:FF:000001">
    <property type="entry name" value="Diguanylate cyclase domain protein"/>
    <property type="match status" value="1"/>
</dbReference>
<reference evidence="6 7" key="1">
    <citation type="submission" date="2018-03" db="EMBL/GenBank/DDBJ databases">
        <title>The draft genome of Zobellella taiwanensis JCM 13381.</title>
        <authorList>
            <person name="Liu L."/>
            <person name="Li L."/>
            <person name="Wang T."/>
            <person name="Zhang X."/>
            <person name="Liang L."/>
        </authorList>
    </citation>
    <scope>NUCLEOTIDE SEQUENCE [LARGE SCALE GENOMIC DNA]</scope>
    <source>
        <strain evidence="6 7">JCM 13381</strain>
    </source>
</reference>
<dbReference type="InterPro" id="IPR029787">
    <property type="entry name" value="Nucleotide_cyclase"/>
</dbReference>
<dbReference type="PROSITE" id="PS50887">
    <property type="entry name" value="GGDEF"/>
    <property type="match status" value="1"/>
</dbReference>
<feature type="domain" description="GGDEF" evidence="5">
    <location>
        <begin position="358"/>
        <end position="494"/>
    </location>
</feature>
<dbReference type="CDD" id="cd01949">
    <property type="entry name" value="GGDEF"/>
    <property type="match status" value="1"/>
</dbReference>
<dbReference type="EC" id="2.7.7.65" evidence="2"/>
<dbReference type="NCBIfam" id="TIGR00254">
    <property type="entry name" value="GGDEF"/>
    <property type="match status" value="1"/>
</dbReference>
<dbReference type="AlphaFoldDB" id="A0A2P7RAC8"/>
<comment type="caution">
    <text evidence="6">The sequence shown here is derived from an EMBL/GenBank/DDBJ whole genome shotgun (WGS) entry which is preliminary data.</text>
</comment>
<protein>
    <recommendedName>
        <fullName evidence="2">diguanylate cyclase</fullName>
        <ecNumber evidence="2">2.7.7.65</ecNumber>
    </recommendedName>
</protein>
<accession>A0A2P7RAC8</accession>
<dbReference type="EMBL" id="PXYH01000002">
    <property type="protein sequence ID" value="PSJ47171.1"/>
    <property type="molecule type" value="Genomic_DNA"/>
</dbReference>
<gene>
    <name evidence="6" type="ORF">C7I36_02125</name>
</gene>
<dbReference type="SUPFAM" id="SSF55073">
    <property type="entry name" value="Nucleotide cyclase"/>
    <property type="match status" value="1"/>
</dbReference>
<evidence type="ECO:0000313" key="6">
    <source>
        <dbReference type="EMBL" id="PSJ47171.1"/>
    </source>
</evidence>
<evidence type="ECO:0000256" key="3">
    <source>
        <dbReference type="ARBA" id="ARBA00034247"/>
    </source>
</evidence>
<dbReference type="GO" id="GO:0005886">
    <property type="term" value="C:plasma membrane"/>
    <property type="evidence" value="ECO:0007669"/>
    <property type="project" value="TreeGrafter"/>
</dbReference>